<feature type="domain" description="HTH gntR-type" evidence="4">
    <location>
        <begin position="9"/>
        <end position="76"/>
    </location>
</feature>
<evidence type="ECO:0000313" key="6">
    <source>
        <dbReference type="Proteomes" id="UP000183002"/>
    </source>
</evidence>
<dbReference type="STRING" id="1077947.SAMN05216227_103416"/>
<dbReference type="InterPro" id="IPR036390">
    <property type="entry name" value="WH_DNA-bd_sf"/>
</dbReference>
<gene>
    <name evidence="5" type="ORF">SAMN05216227_103416</name>
</gene>
<dbReference type="InterPro" id="IPR008920">
    <property type="entry name" value="TF_FadR/GntR_C"/>
</dbReference>
<keyword evidence="1" id="KW-0805">Transcription regulation</keyword>
<dbReference type="Pfam" id="PF07729">
    <property type="entry name" value="FCD"/>
    <property type="match status" value="1"/>
</dbReference>
<dbReference type="PANTHER" id="PTHR43537:SF5">
    <property type="entry name" value="UXU OPERON TRANSCRIPTIONAL REGULATOR"/>
    <property type="match status" value="1"/>
</dbReference>
<evidence type="ECO:0000256" key="1">
    <source>
        <dbReference type="ARBA" id="ARBA00023015"/>
    </source>
</evidence>
<proteinExistence type="predicted"/>
<dbReference type="InterPro" id="IPR011711">
    <property type="entry name" value="GntR_C"/>
</dbReference>
<evidence type="ECO:0000313" key="5">
    <source>
        <dbReference type="EMBL" id="SEN95370.1"/>
    </source>
</evidence>
<dbReference type="GO" id="GO:0003677">
    <property type="term" value="F:DNA binding"/>
    <property type="evidence" value="ECO:0007669"/>
    <property type="project" value="UniProtKB-KW"/>
</dbReference>
<evidence type="ECO:0000259" key="4">
    <source>
        <dbReference type="PROSITE" id="PS50949"/>
    </source>
</evidence>
<dbReference type="PROSITE" id="PS50949">
    <property type="entry name" value="HTH_GNTR"/>
    <property type="match status" value="1"/>
</dbReference>
<dbReference type="GO" id="GO:0003700">
    <property type="term" value="F:DNA-binding transcription factor activity"/>
    <property type="evidence" value="ECO:0007669"/>
    <property type="project" value="InterPro"/>
</dbReference>
<dbReference type="Proteomes" id="UP000183002">
    <property type="component" value="Unassembled WGS sequence"/>
</dbReference>
<dbReference type="PANTHER" id="PTHR43537">
    <property type="entry name" value="TRANSCRIPTIONAL REGULATOR, GNTR FAMILY"/>
    <property type="match status" value="1"/>
</dbReference>
<dbReference type="SMART" id="SM00895">
    <property type="entry name" value="FCD"/>
    <property type="match status" value="1"/>
</dbReference>
<organism evidence="5 6">
    <name type="scientific">Pseudorhodobacter antarcticus</name>
    <dbReference type="NCBI Taxonomy" id="1077947"/>
    <lineage>
        <taxon>Bacteria</taxon>
        <taxon>Pseudomonadati</taxon>
        <taxon>Pseudomonadota</taxon>
        <taxon>Alphaproteobacteria</taxon>
        <taxon>Rhodobacterales</taxon>
        <taxon>Paracoccaceae</taxon>
        <taxon>Pseudorhodobacter</taxon>
    </lineage>
</organism>
<dbReference type="Gene3D" id="1.10.10.10">
    <property type="entry name" value="Winged helix-like DNA-binding domain superfamily/Winged helix DNA-binding domain"/>
    <property type="match status" value="1"/>
</dbReference>
<dbReference type="CDD" id="cd07377">
    <property type="entry name" value="WHTH_GntR"/>
    <property type="match status" value="1"/>
</dbReference>
<dbReference type="SUPFAM" id="SSF48008">
    <property type="entry name" value="GntR ligand-binding domain-like"/>
    <property type="match status" value="1"/>
</dbReference>
<reference evidence="5 6" key="1">
    <citation type="submission" date="2016-10" db="EMBL/GenBank/DDBJ databases">
        <authorList>
            <person name="de Groot N.N."/>
        </authorList>
    </citation>
    <scope>NUCLEOTIDE SEQUENCE [LARGE SCALE GENOMIC DNA]</scope>
    <source>
        <strain evidence="5 6">CGMCC 1.10836</strain>
    </source>
</reference>
<protein>
    <submittedName>
        <fullName evidence="5">Transcriptional regulator, GntR family</fullName>
    </submittedName>
</protein>
<keyword evidence="2" id="KW-0238">DNA-binding</keyword>
<name>A0A1H8KR37_9RHOB</name>
<dbReference type="AlphaFoldDB" id="A0A1H8KR37"/>
<dbReference type="RefSeq" id="WP_050519918.1">
    <property type="nucleotide sequence ID" value="NZ_FOCO01000034.1"/>
</dbReference>
<sequence length="225" mass="24821">MPDPVEKPLSNAASAVDSLRALIFDGSLAAGSDHLESELALRLGMSRTPVREAVLTLAAQGLLDVRPRKGVRILPVSPADMREIYDVLTELESLAAADAARRNHSPAALQPLAQTILDMDTALTAKNREAWADADDRFHTELVRLGGNSRIIMIVGMMADQVRRARAVTLYMRPVPSQSNADHRGVLEAIRNRDPKAAERIHRAHRIGAKEMLTELLDRYRLQNL</sequence>
<keyword evidence="3" id="KW-0804">Transcription</keyword>
<accession>A0A1H8KR37</accession>
<dbReference type="SMART" id="SM00345">
    <property type="entry name" value="HTH_GNTR"/>
    <property type="match status" value="1"/>
</dbReference>
<dbReference type="InterPro" id="IPR036388">
    <property type="entry name" value="WH-like_DNA-bd_sf"/>
</dbReference>
<dbReference type="EMBL" id="FOCO01000034">
    <property type="protein sequence ID" value="SEN95370.1"/>
    <property type="molecule type" value="Genomic_DNA"/>
</dbReference>
<dbReference type="InterPro" id="IPR000524">
    <property type="entry name" value="Tscrpt_reg_HTH_GntR"/>
</dbReference>
<dbReference type="SUPFAM" id="SSF46785">
    <property type="entry name" value="Winged helix' DNA-binding domain"/>
    <property type="match status" value="1"/>
</dbReference>
<dbReference type="Gene3D" id="1.20.120.530">
    <property type="entry name" value="GntR ligand-binding domain-like"/>
    <property type="match status" value="1"/>
</dbReference>
<evidence type="ECO:0000256" key="3">
    <source>
        <dbReference type="ARBA" id="ARBA00023163"/>
    </source>
</evidence>
<keyword evidence="6" id="KW-1185">Reference proteome</keyword>
<dbReference type="Pfam" id="PF00392">
    <property type="entry name" value="GntR"/>
    <property type="match status" value="1"/>
</dbReference>
<evidence type="ECO:0000256" key="2">
    <source>
        <dbReference type="ARBA" id="ARBA00023125"/>
    </source>
</evidence>